<feature type="domain" description="Disease resistance N-terminal" evidence="10">
    <location>
        <begin position="12"/>
        <end position="96"/>
    </location>
</feature>
<keyword evidence="6 7" id="KW-0175">Coiled coil</keyword>
<dbReference type="Pfam" id="PF23559">
    <property type="entry name" value="WHD_DRP"/>
    <property type="match status" value="2"/>
</dbReference>
<dbReference type="SUPFAM" id="SSF52058">
    <property type="entry name" value="L domain-like"/>
    <property type="match status" value="2"/>
</dbReference>
<dbReference type="InterPro" id="IPR044974">
    <property type="entry name" value="Disease_R_plants"/>
</dbReference>
<organism evidence="13 14">
    <name type="scientific">Panicum miliaceum</name>
    <name type="common">Proso millet</name>
    <name type="synonym">Broomcorn millet</name>
    <dbReference type="NCBI Taxonomy" id="4540"/>
    <lineage>
        <taxon>Eukaryota</taxon>
        <taxon>Viridiplantae</taxon>
        <taxon>Streptophyta</taxon>
        <taxon>Embryophyta</taxon>
        <taxon>Tracheophyta</taxon>
        <taxon>Spermatophyta</taxon>
        <taxon>Magnoliopsida</taxon>
        <taxon>Liliopsida</taxon>
        <taxon>Poales</taxon>
        <taxon>Poaceae</taxon>
        <taxon>PACMAD clade</taxon>
        <taxon>Panicoideae</taxon>
        <taxon>Panicodae</taxon>
        <taxon>Paniceae</taxon>
        <taxon>Panicinae</taxon>
        <taxon>Panicum</taxon>
        <taxon>Panicum sect. Panicum</taxon>
    </lineage>
</organism>
<evidence type="ECO:0000259" key="11">
    <source>
        <dbReference type="Pfam" id="PF23559"/>
    </source>
</evidence>
<dbReference type="Pfam" id="PF18052">
    <property type="entry name" value="Rx_N"/>
    <property type="match status" value="1"/>
</dbReference>
<dbReference type="InterPro" id="IPR042197">
    <property type="entry name" value="Apaf_helical"/>
</dbReference>
<keyword evidence="2" id="KW-0433">Leucine-rich repeat</keyword>
<dbReference type="FunFam" id="3.40.50.300:FF:001091">
    <property type="entry name" value="Probable disease resistance protein At1g61300"/>
    <property type="match status" value="1"/>
</dbReference>
<dbReference type="InterPro" id="IPR003591">
    <property type="entry name" value="Leu-rich_rpt_typical-subtyp"/>
</dbReference>
<accession>A0A3L6SZE9</accession>
<proteinExistence type="inferred from homology"/>
<keyword evidence="4" id="KW-0547">Nucleotide-binding</keyword>
<feature type="region of interest" description="Disordered" evidence="8">
    <location>
        <begin position="1516"/>
        <end position="1558"/>
    </location>
</feature>
<dbReference type="EMBL" id="PQIB02000003">
    <property type="protein sequence ID" value="RLN29717.1"/>
    <property type="molecule type" value="Genomic_DNA"/>
</dbReference>
<dbReference type="CDD" id="cd14798">
    <property type="entry name" value="RX-CC_like"/>
    <property type="match status" value="1"/>
</dbReference>
<dbReference type="FunFam" id="1.10.10.10:FF:000322">
    <property type="entry name" value="Probable disease resistance protein At1g63360"/>
    <property type="match status" value="2"/>
</dbReference>
<evidence type="ECO:0000256" key="3">
    <source>
        <dbReference type="ARBA" id="ARBA00022737"/>
    </source>
</evidence>
<feature type="compositionally biased region" description="Basic and acidic residues" evidence="8">
    <location>
        <begin position="1539"/>
        <end position="1558"/>
    </location>
</feature>
<evidence type="ECO:0000256" key="8">
    <source>
        <dbReference type="SAM" id="MobiDB-lite"/>
    </source>
</evidence>
<dbReference type="Proteomes" id="UP000275267">
    <property type="component" value="Unassembled WGS sequence"/>
</dbReference>
<dbReference type="Pfam" id="PF23598">
    <property type="entry name" value="LRR_14"/>
    <property type="match status" value="2"/>
</dbReference>
<dbReference type="SUPFAM" id="SSF52540">
    <property type="entry name" value="P-loop containing nucleoside triphosphate hydrolases"/>
    <property type="match status" value="2"/>
</dbReference>
<dbReference type="Gene3D" id="1.10.10.10">
    <property type="entry name" value="Winged helix-like DNA-binding domain superfamily/Winged helix DNA-binding domain"/>
    <property type="match status" value="2"/>
</dbReference>
<evidence type="ECO:0000256" key="5">
    <source>
        <dbReference type="ARBA" id="ARBA00022821"/>
    </source>
</evidence>
<comment type="caution">
    <text evidence="13">The sequence shown here is derived from an EMBL/GenBank/DDBJ whole genome shotgun (WGS) entry which is preliminary data.</text>
</comment>
<dbReference type="PANTHER" id="PTHR23155">
    <property type="entry name" value="DISEASE RESISTANCE PROTEIN RP"/>
    <property type="match status" value="1"/>
</dbReference>
<dbReference type="Gene3D" id="3.40.50.300">
    <property type="entry name" value="P-loop containing nucleotide triphosphate hydrolases"/>
    <property type="match status" value="1"/>
</dbReference>
<name>A0A3L6SZE9_PANMI</name>
<dbReference type="SMART" id="SM00369">
    <property type="entry name" value="LRR_TYP"/>
    <property type="match status" value="4"/>
</dbReference>
<evidence type="ECO:0000256" key="2">
    <source>
        <dbReference type="ARBA" id="ARBA00022614"/>
    </source>
</evidence>
<evidence type="ECO:0000313" key="14">
    <source>
        <dbReference type="Proteomes" id="UP000275267"/>
    </source>
</evidence>
<evidence type="ECO:0000256" key="1">
    <source>
        <dbReference type="ARBA" id="ARBA00008894"/>
    </source>
</evidence>
<dbReference type="Gene3D" id="1.20.5.4130">
    <property type="match status" value="1"/>
</dbReference>
<reference evidence="14" key="1">
    <citation type="journal article" date="2019" name="Nat. Commun.">
        <title>The genome of broomcorn millet.</title>
        <authorList>
            <person name="Zou C."/>
            <person name="Miki D."/>
            <person name="Li D."/>
            <person name="Tang Q."/>
            <person name="Xiao L."/>
            <person name="Rajput S."/>
            <person name="Deng P."/>
            <person name="Jia W."/>
            <person name="Huang R."/>
            <person name="Zhang M."/>
            <person name="Sun Y."/>
            <person name="Hu J."/>
            <person name="Fu X."/>
            <person name="Schnable P.S."/>
            <person name="Li F."/>
            <person name="Zhang H."/>
            <person name="Feng B."/>
            <person name="Zhu X."/>
            <person name="Liu R."/>
            <person name="Schnable J.C."/>
            <person name="Zhu J.-K."/>
            <person name="Zhang H."/>
        </authorList>
    </citation>
    <scope>NUCLEOTIDE SEQUENCE [LARGE SCALE GENOMIC DNA]</scope>
</reference>
<dbReference type="GO" id="GO:0043531">
    <property type="term" value="F:ADP binding"/>
    <property type="evidence" value="ECO:0007669"/>
    <property type="project" value="InterPro"/>
</dbReference>
<feature type="domain" description="NB-ARC" evidence="9">
    <location>
        <begin position="163"/>
        <end position="331"/>
    </location>
</feature>
<dbReference type="PRINTS" id="PR00364">
    <property type="entry name" value="DISEASERSIST"/>
</dbReference>
<keyword evidence="5" id="KW-0611">Plant defense</keyword>
<evidence type="ECO:0000313" key="13">
    <source>
        <dbReference type="EMBL" id="RLN29717.1"/>
    </source>
</evidence>
<dbReference type="InterPro" id="IPR058922">
    <property type="entry name" value="WHD_DRP"/>
</dbReference>
<feature type="domain" description="Disease resistance R13L4/SHOC-2-like LRR" evidence="12">
    <location>
        <begin position="533"/>
        <end position="896"/>
    </location>
</feature>
<dbReference type="InterPro" id="IPR036388">
    <property type="entry name" value="WH-like_DNA-bd_sf"/>
</dbReference>
<feature type="domain" description="Disease resistance protein winged helix" evidence="11">
    <location>
        <begin position="1043"/>
        <end position="1114"/>
    </location>
</feature>
<evidence type="ECO:0000256" key="6">
    <source>
        <dbReference type="ARBA" id="ARBA00023054"/>
    </source>
</evidence>
<dbReference type="InterPro" id="IPR038005">
    <property type="entry name" value="RX-like_CC"/>
</dbReference>
<protein>
    <recommendedName>
        <fullName evidence="15">Disease resistance protein RPM1-like</fullName>
    </recommendedName>
</protein>
<dbReference type="InterPro" id="IPR027417">
    <property type="entry name" value="P-loop_NTPase"/>
</dbReference>
<gene>
    <name evidence="13" type="ORF">C2845_PM05G14050</name>
</gene>
<feature type="coiled-coil region" evidence="7">
    <location>
        <begin position="48"/>
        <end position="75"/>
    </location>
</feature>
<dbReference type="InterPro" id="IPR055414">
    <property type="entry name" value="LRR_R13L4/SHOC2-like"/>
</dbReference>
<feature type="domain" description="Disease resistance R13L4/SHOC-2-like LRR" evidence="12">
    <location>
        <begin position="1164"/>
        <end position="1498"/>
    </location>
</feature>
<dbReference type="STRING" id="4540.A0A3L6SZE9"/>
<dbReference type="Pfam" id="PF00931">
    <property type="entry name" value="NB-ARC"/>
    <property type="match status" value="1"/>
</dbReference>
<sequence>MAGAIVSASTGVLSTLLPKLSALIQREYKLQKGVKGKIRFLKDELTSMQTLLVKLADKEERLDEQVKDRRNEVRELSFDIEDCIDLFIHKMSKAREIRKIWSRHKIASLIEELKSRVQEESDRRMRYKFDELANNFSQVVQIDPRLPALFVEAKRLVGIDGPREKIIEWLKEDDDFGRQLKIVSIVGFGGLDKTTLANQVYEKIKGRFDCSCFVPVSRNPNVVKMQADMLKELGSCVDPSDDERQLINKLRAFLQDKRYLVIVDDIWSTEAWELVKSALPENNLNIRIITTTRNINVATSCCSSLEGYVHNIQPLSKEHSWKLFFKRVFCDTSACPPHLEEISHGILEKCHGLPLAIIAIASLVAGKSNMDEWEQVYNSMSSAFSHQGMRDILLLSYYDLPHHLKTCFLYLSMFPEDYEIEREELVWRWIAERLIAEVRGQTVDQLAESYFNELANRSLIQPLAIQYDGRAKACRVHDMVLDLIVSLSAEENFVSIVEEQSHNGGGHKIRRLSVQSKHVGGEVMQEIMDKCSQVRSISFYEYEELGIPHLQKLHSLRVLVSKHPCNLDSQHVKYIGSMFPLKCLSISSPHITELPEDIGDLRHLQTLDIRLSGITKLPPSIGRLQRLVRQLVDSRVELPNEIGDLHALQELSLTENSSIIFMEALRRLTKLKTVGIYLAARQRLGRDTGRYKEALKSSLAVLGKNGLQSLDIVNREFMEEKLMDILCCTVPCLQKLVVHGGYITRLPEQMSSLVHLTYLYLRVARIRQEDLCILGDIPALLCFGLLIEHAPDERLTISTQKFWHLKEFVFRNFSCGGGLEMLFLHEAMPELRSLCLVFRAQEAESKMGFELSFEHLASLEHIDVEIWCDGATRSRVEAAEAAVRNAVSIHPGHPTLDLTQAWELVKSALPENNLNSRIITTTRIINVATSCCSSLEGYVHNIQPLSDEHSRKLFFKRVFGDTSACPPHLEEISHGILEKCHGLPLAIITVASLLAGKSSMQQWEHVHNSMSSAFSHQGMRDILLLSYYDLPHHLKTCLLYLSMYPEDYWIWREELIWRWIVEGFVTEVKGQTADQVAENYFNELVNRSLIQPIDIHYDGRAKACRVHDMVLDLIISLSAEENFASIVEGQQSYNGGGNKIRRLSIQSEHVGDEVMQEIMDKWSHVRSISFYGCEVQGIPPHLQKLHCLRVLVCKFPSRLGNQHIKCNQHIKYIGSMFQLKFLSISSLHITELPEDIGDLPHLQILDIRGNTITKLPPSIKRILQRLVRLLVDIFVELPNEIGDLHALQELSPTWNFSIEHMEALRRLTKLKTVGIYLPSKERLGQGTARYKEALKSSLAALGKHGLQSLDINNGGFMEEEVMDICCSVPCLQKLSMYGEYITRLPEHMASLVHLTYLYLAVARIRQLDLCILGGISTLLFSALYVEHAPDERLTISSQQFRHLKEFEFIVMLGGGLELLFLRDAMPELRRLHLTFGANKAESKMGFEFCLEHLASLEQGMMVPPGAGRRLGSCCHERSQHPPRTSYDFPRDTLEDENERNDRSSEHGMGEVELLEEHS</sequence>
<evidence type="ECO:0000256" key="7">
    <source>
        <dbReference type="SAM" id="Coils"/>
    </source>
</evidence>
<dbReference type="InterPro" id="IPR032675">
    <property type="entry name" value="LRR_dom_sf"/>
</dbReference>
<evidence type="ECO:0000259" key="9">
    <source>
        <dbReference type="Pfam" id="PF00931"/>
    </source>
</evidence>
<dbReference type="GO" id="GO:0002758">
    <property type="term" value="P:innate immune response-activating signaling pathway"/>
    <property type="evidence" value="ECO:0007669"/>
    <property type="project" value="UniProtKB-ARBA"/>
</dbReference>
<dbReference type="Gene3D" id="1.10.8.430">
    <property type="entry name" value="Helical domain of apoptotic protease-activating factors"/>
    <property type="match status" value="2"/>
</dbReference>
<comment type="similarity">
    <text evidence="1">Belongs to the disease resistance NB-LRR family.</text>
</comment>
<dbReference type="InterPro" id="IPR041118">
    <property type="entry name" value="Rx_N"/>
</dbReference>
<feature type="domain" description="Disease resistance protein winged helix" evidence="11">
    <location>
        <begin position="413"/>
        <end position="484"/>
    </location>
</feature>
<dbReference type="GO" id="GO:0042742">
    <property type="term" value="P:defense response to bacterium"/>
    <property type="evidence" value="ECO:0007669"/>
    <property type="project" value="UniProtKB-ARBA"/>
</dbReference>
<dbReference type="InterPro" id="IPR002182">
    <property type="entry name" value="NB-ARC"/>
</dbReference>
<dbReference type="Gene3D" id="3.80.10.10">
    <property type="entry name" value="Ribonuclease Inhibitor"/>
    <property type="match status" value="2"/>
</dbReference>
<dbReference type="PANTHER" id="PTHR23155:SF1116">
    <property type="entry name" value="OS12G0273300 PROTEIN"/>
    <property type="match status" value="1"/>
</dbReference>
<dbReference type="OrthoDB" id="656806at2759"/>
<evidence type="ECO:0000259" key="12">
    <source>
        <dbReference type="Pfam" id="PF23598"/>
    </source>
</evidence>
<keyword evidence="14" id="KW-1185">Reference proteome</keyword>
<evidence type="ECO:0000256" key="4">
    <source>
        <dbReference type="ARBA" id="ARBA00022741"/>
    </source>
</evidence>
<evidence type="ECO:0008006" key="15">
    <source>
        <dbReference type="Google" id="ProtNLM"/>
    </source>
</evidence>
<dbReference type="GO" id="GO:0009626">
    <property type="term" value="P:plant-type hypersensitive response"/>
    <property type="evidence" value="ECO:0007669"/>
    <property type="project" value="UniProtKB-ARBA"/>
</dbReference>
<evidence type="ECO:0000259" key="10">
    <source>
        <dbReference type="Pfam" id="PF18052"/>
    </source>
</evidence>
<keyword evidence="3" id="KW-0677">Repeat</keyword>